<feature type="compositionally biased region" description="Polar residues" evidence="1">
    <location>
        <begin position="221"/>
        <end position="230"/>
    </location>
</feature>
<reference evidence="2" key="1">
    <citation type="submission" date="2015-07" db="EMBL/GenBank/DDBJ databases">
        <title>MeaNS - Measles Nucleotide Surveillance Program.</title>
        <authorList>
            <person name="Tran T."/>
            <person name="Druce J."/>
        </authorList>
    </citation>
    <scope>NUCLEOTIDE SEQUENCE</scope>
    <source>
        <strain evidence="2">UCB-OBI-ISO-001</strain>
        <tissue evidence="2">Gonad</tissue>
    </source>
</reference>
<feature type="compositionally biased region" description="Polar residues" evidence="1">
    <location>
        <begin position="239"/>
        <end position="252"/>
    </location>
</feature>
<gene>
    <name evidence="2" type="ORF">OCBIM_22013696mg</name>
</gene>
<dbReference type="AlphaFoldDB" id="A0A0L8HIK7"/>
<protein>
    <submittedName>
        <fullName evidence="2">Uncharacterized protein</fullName>
    </submittedName>
</protein>
<feature type="compositionally biased region" description="Polar residues" evidence="1">
    <location>
        <begin position="421"/>
        <end position="433"/>
    </location>
</feature>
<feature type="compositionally biased region" description="Low complexity" evidence="1">
    <location>
        <begin position="86"/>
        <end position="97"/>
    </location>
</feature>
<feature type="compositionally biased region" description="Low complexity" evidence="1">
    <location>
        <begin position="113"/>
        <end position="142"/>
    </location>
</feature>
<evidence type="ECO:0000313" key="2">
    <source>
        <dbReference type="EMBL" id="KOF89061.1"/>
    </source>
</evidence>
<name>A0A0L8HIK7_OCTBM</name>
<feature type="region of interest" description="Disordered" evidence="1">
    <location>
        <begin position="34"/>
        <end position="170"/>
    </location>
</feature>
<dbReference type="OrthoDB" id="5799427at2759"/>
<proteinExistence type="predicted"/>
<sequence length="483" mass="52440">MPPPKKPKTGPTTAEQFLTKEELKCFQAESSNIQQKITSGKPETVSSDEVCEPFSADSSSELDHLASRSSKRVCDDGLVQQQLTGSSSDTSEYSSVSNVLAPDIDPCGRNDLTGSNGNNSSNSSSSSCSSSAVVPSSSPTNNEHQQVKSEAVLTQQTQSATVTHPEYSIHESSVSNYQILRRLFAHAKSPKSTSEPSAVDHLPPSGSNTTITSYKDEPSEQAATSTTSVDVTEVAVSKGGNSSKTLTSTDSVSTKRDSNISNKNSAGILQATRKSYLSSYINQTPKLSRLTEEPSAGSQTVQRHLAASFLQEQPFDLTLKCKDTQFNGAIVDPLKHFISKSSSRIDSNFEHLSSASENYLRHCEQQQQQQQQQQQSQQATQLQTQPQQQKPPAPPQSLPSSARHLPQQQKKVKLEREPYVISTNSGESGGSRTEMSEMLVKREESRQEEDGSHHVISILTGNTTVPSTEPLMFFNVIKPKTTG</sequence>
<feature type="compositionally biased region" description="Low complexity" evidence="1">
    <location>
        <begin position="365"/>
        <end position="388"/>
    </location>
</feature>
<evidence type="ECO:0000256" key="1">
    <source>
        <dbReference type="SAM" id="MobiDB-lite"/>
    </source>
</evidence>
<feature type="compositionally biased region" description="Polar residues" evidence="1">
    <location>
        <begin position="152"/>
        <end position="162"/>
    </location>
</feature>
<organism evidence="2">
    <name type="scientific">Octopus bimaculoides</name>
    <name type="common">California two-spotted octopus</name>
    <dbReference type="NCBI Taxonomy" id="37653"/>
    <lineage>
        <taxon>Eukaryota</taxon>
        <taxon>Metazoa</taxon>
        <taxon>Spiralia</taxon>
        <taxon>Lophotrochozoa</taxon>
        <taxon>Mollusca</taxon>
        <taxon>Cephalopoda</taxon>
        <taxon>Coleoidea</taxon>
        <taxon>Octopodiformes</taxon>
        <taxon>Octopoda</taxon>
        <taxon>Incirrata</taxon>
        <taxon>Octopodidae</taxon>
        <taxon>Octopus</taxon>
    </lineage>
</organism>
<feature type="region of interest" description="Disordered" evidence="1">
    <location>
        <begin position="360"/>
        <end position="434"/>
    </location>
</feature>
<dbReference type="EMBL" id="KQ418049">
    <property type="protein sequence ID" value="KOF89061.1"/>
    <property type="molecule type" value="Genomic_DNA"/>
</dbReference>
<accession>A0A0L8HIK7</accession>
<feature type="region of interest" description="Disordered" evidence="1">
    <location>
        <begin position="188"/>
        <end position="264"/>
    </location>
</feature>